<dbReference type="Proteomes" id="UP001061298">
    <property type="component" value="Chromosome"/>
</dbReference>
<evidence type="ECO:0000259" key="5">
    <source>
        <dbReference type="PROSITE" id="PS50075"/>
    </source>
</evidence>
<name>A0ABY6E7Q0_9ACTN</name>
<dbReference type="InterPro" id="IPR020806">
    <property type="entry name" value="PKS_PP-bd"/>
</dbReference>
<organism evidence="6 7">
    <name type="scientific">Streptomyces cynarae</name>
    <dbReference type="NCBI Taxonomy" id="2981134"/>
    <lineage>
        <taxon>Bacteria</taxon>
        <taxon>Bacillati</taxon>
        <taxon>Actinomycetota</taxon>
        <taxon>Actinomycetes</taxon>
        <taxon>Kitasatosporales</taxon>
        <taxon>Streptomycetaceae</taxon>
        <taxon>Streptomyces</taxon>
    </lineage>
</organism>
<dbReference type="SUPFAM" id="SSF47336">
    <property type="entry name" value="ACP-like"/>
    <property type="match status" value="4"/>
</dbReference>
<feature type="region of interest" description="Disordered" evidence="3">
    <location>
        <begin position="548"/>
        <end position="575"/>
    </location>
</feature>
<dbReference type="Gene3D" id="2.160.10.10">
    <property type="entry name" value="Hexapeptide repeat proteins"/>
    <property type="match status" value="2"/>
</dbReference>
<evidence type="ECO:0000256" key="1">
    <source>
        <dbReference type="ARBA" id="ARBA00022450"/>
    </source>
</evidence>
<accession>A0ABY6E7Q0</accession>
<dbReference type="Pfam" id="PF00550">
    <property type="entry name" value="PP-binding"/>
    <property type="match status" value="4"/>
</dbReference>
<reference evidence="6" key="1">
    <citation type="submission" date="2022-10" db="EMBL/GenBank/DDBJ databases">
        <authorList>
            <person name="Mo P."/>
        </authorList>
    </citation>
    <scope>NUCLEOTIDE SEQUENCE</scope>
    <source>
        <strain evidence="6">HUAS 13-4</strain>
    </source>
</reference>
<dbReference type="InterPro" id="IPR012728">
    <property type="entry name" value="Pls/PosA_C"/>
</dbReference>
<feature type="transmembrane region" description="Helical" evidence="4">
    <location>
        <begin position="588"/>
        <end position="614"/>
    </location>
</feature>
<feature type="transmembrane region" description="Helical" evidence="4">
    <location>
        <begin position="850"/>
        <end position="877"/>
    </location>
</feature>
<keyword evidence="4" id="KW-1133">Transmembrane helix</keyword>
<feature type="domain" description="Carrier" evidence="5">
    <location>
        <begin position="1"/>
        <end position="66"/>
    </location>
</feature>
<evidence type="ECO:0000256" key="2">
    <source>
        <dbReference type="ARBA" id="ARBA00022553"/>
    </source>
</evidence>
<evidence type="ECO:0000313" key="7">
    <source>
        <dbReference type="Proteomes" id="UP001061298"/>
    </source>
</evidence>
<proteinExistence type="predicted"/>
<dbReference type="SMART" id="SM00823">
    <property type="entry name" value="PKS_PP"/>
    <property type="match status" value="4"/>
</dbReference>
<dbReference type="NCBIfam" id="TIGR02353">
    <property type="entry name" value="NRPS_term_dom"/>
    <property type="match status" value="1"/>
</dbReference>
<keyword evidence="4" id="KW-0812">Transmembrane</keyword>
<dbReference type="Gene3D" id="1.10.1200.10">
    <property type="entry name" value="ACP-like"/>
    <property type="match status" value="4"/>
</dbReference>
<dbReference type="SUPFAM" id="SSF51161">
    <property type="entry name" value="Trimeric LpxA-like enzymes"/>
    <property type="match status" value="2"/>
</dbReference>
<dbReference type="InterPro" id="IPR036736">
    <property type="entry name" value="ACP-like_sf"/>
</dbReference>
<feature type="domain" description="Carrier" evidence="5">
    <location>
        <begin position="250"/>
        <end position="327"/>
    </location>
</feature>
<dbReference type="InterPro" id="IPR011004">
    <property type="entry name" value="Trimer_LpxA-like_sf"/>
</dbReference>
<sequence length="1104" mass="120605">MLAEIVATEHLSVDSHFFDDLGADSMTMARFCARVRKQTDLPPVSMPDVYKHPTIRSLAAALANDDLTADPAPNPTTPATCEQRFAAVLAEIVATEHLSVDSHFFDDLGADSMTMARFCARVRKQTDLPPVSMPDVYKHPTIRSLAAALANDDLTADPAPNPTTPATCEQRFAAVLAEIVATEHLSVDSHFFDDLGADSMTMARFCARVRKQTDLPPVSMPDVYKHPTIRSLAAALANDDLTADPAPNPTTPATCEQRFAAVLAEIVATEHLSVDSHFFDDLGADSMTMARFCARVRKQTDLPPVSMPDVYKHPTIRSLAAALANARTDTKTRPASQPTTPAALIEPPRRARNGEYILCGALQLLFLLGYPALTTIVAVKGYAWVSAGPNPVSIYLRAVAYGGAMFLGLCALPILLKWALIGRWKTQQIRVWSMAYFRFWLVKTLVQRNPMALFVGSPLYVLYLRALGAKVGRGAVIFSRNVPVCTDLLSIGDGAVIRKDSFFNGYRAHNGIIQTGAVSLGKDALVGEMTVLDIWTSLGDGAQLGHSSSLHAGQTAPDGERWHGSPAQPTDVDSQRIPTMDVSTRRRVVFATVQLVNLLLVGTPLTFVVVVLALTKVPQLVTLSAAGPVSFTSWGFYRDDALVISAVLFFGAVLVGLVFVGTVPRVLNLFIKPDKVYPLYGFHYWIHRAITRTSNSRFHITLFGGTSYIVHYLRWLGYDLRGVRQTGSNFGEMVKHDTPFLSAVGSGTMVADGLSIINADLSNTSFRVSRVSIGAENFLGNMIAYPAQGKTGDNCLLATKVMAPVDGQVRKGVGLLGAPSFVIPRSVKRDKQLDVGSKDELRRRLRAKNVYNTISMALFLLVRWTFIFIVTVLYLAAVDLWGSLGALAFALATAGVFVCTVAYNVLVDRLVRPLQALRPQGCSIYDRAFWRHERFWKVSSLAYVLLFNGTPLKNVIWRLLGMRIGRRVFDDGLRVPERTFTAIGDDCTLNVDTIIQCHSQEDGGFKSDRIVIGAGCTLGVGAFVHYGVTMGDGAVLATSSFLMKGEEMPPHALWGGNPAKKMREQSAGLSGAQDQPRRLRRRFRPRRLTLGKRGTQGRFDGRSA</sequence>
<feature type="region of interest" description="Disordered" evidence="3">
    <location>
        <begin position="1052"/>
        <end position="1104"/>
    </location>
</feature>
<feature type="transmembrane region" description="Helical" evidence="4">
    <location>
        <begin position="883"/>
        <end position="906"/>
    </location>
</feature>
<dbReference type="PANTHER" id="PTHR45527:SF1">
    <property type="entry name" value="FATTY ACID SYNTHASE"/>
    <property type="match status" value="1"/>
</dbReference>
<dbReference type="PANTHER" id="PTHR45527">
    <property type="entry name" value="NONRIBOSOMAL PEPTIDE SYNTHETASE"/>
    <property type="match status" value="1"/>
</dbReference>
<keyword evidence="1" id="KW-0596">Phosphopantetheine</keyword>
<evidence type="ECO:0000256" key="4">
    <source>
        <dbReference type="SAM" id="Phobius"/>
    </source>
</evidence>
<feature type="compositionally biased region" description="Basic residues" evidence="3">
    <location>
        <begin position="1078"/>
        <end position="1090"/>
    </location>
</feature>
<evidence type="ECO:0000256" key="3">
    <source>
        <dbReference type="SAM" id="MobiDB-lite"/>
    </source>
</evidence>
<feature type="domain" description="Carrier" evidence="5">
    <location>
        <begin position="163"/>
        <end position="240"/>
    </location>
</feature>
<evidence type="ECO:0000313" key="6">
    <source>
        <dbReference type="EMBL" id="UXY22654.1"/>
    </source>
</evidence>
<dbReference type="InterPro" id="IPR009081">
    <property type="entry name" value="PP-bd_ACP"/>
</dbReference>
<dbReference type="RefSeq" id="WP_263232723.1">
    <property type="nucleotide sequence ID" value="NZ_CP106793.1"/>
</dbReference>
<dbReference type="EMBL" id="CP106793">
    <property type="protein sequence ID" value="UXY22654.1"/>
    <property type="molecule type" value="Genomic_DNA"/>
</dbReference>
<feature type="transmembrane region" description="Helical" evidence="4">
    <location>
        <begin position="356"/>
        <end position="379"/>
    </location>
</feature>
<keyword evidence="2" id="KW-0597">Phosphoprotein</keyword>
<feature type="transmembrane region" description="Helical" evidence="4">
    <location>
        <begin position="399"/>
        <end position="420"/>
    </location>
</feature>
<gene>
    <name evidence="6" type="ORF">N8I84_31060</name>
</gene>
<feature type="transmembrane region" description="Helical" evidence="4">
    <location>
        <begin position="641"/>
        <end position="663"/>
    </location>
</feature>
<keyword evidence="7" id="KW-1185">Reference proteome</keyword>
<dbReference type="PROSITE" id="PS50075">
    <property type="entry name" value="CARRIER"/>
    <property type="match status" value="4"/>
</dbReference>
<feature type="domain" description="Carrier" evidence="5">
    <location>
        <begin position="76"/>
        <end position="153"/>
    </location>
</feature>
<keyword evidence="4" id="KW-0472">Membrane</keyword>
<protein>
    <submittedName>
        <fullName evidence="6">Phosphopantetheine-binding protein</fullName>
    </submittedName>
</protein>